<dbReference type="InterPro" id="IPR046354">
    <property type="entry name" value="SPACA4/Bouncer"/>
</dbReference>
<feature type="domain" description="UPAR/Ly6" evidence="11">
    <location>
        <begin position="19"/>
        <end position="103"/>
    </location>
</feature>
<dbReference type="PANTHER" id="PTHR47613:SF1">
    <property type="entry name" value="SPERM ACROSOME MEMBRANE-ASSOCIATED PROTEIN 4"/>
    <property type="match status" value="1"/>
</dbReference>
<proteinExistence type="inferred from homology"/>
<accession>A0A4U5VJ59</accession>
<keyword evidence="4 10" id="KW-0732">Signal</keyword>
<keyword evidence="5" id="KW-0472">Membrane</keyword>
<dbReference type="PANTHER" id="PTHR47613">
    <property type="entry name" value="SPERM ACROSOME MEMBRANE-ASSOCIATED PROTEIN 4"/>
    <property type="match status" value="1"/>
</dbReference>
<evidence type="ECO:0000256" key="7">
    <source>
        <dbReference type="ARBA" id="ARBA00023180"/>
    </source>
</evidence>
<dbReference type="EMBL" id="CM014097">
    <property type="protein sequence ID" value="TKS88387.1"/>
    <property type="molecule type" value="Genomic_DNA"/>
</dbReference>
<comment type="similarity">
    <text evidence="9">Belongs to the SPACA4/bouncer family.</text>
</comment>
<comment type="subcellular location">
    <subcellularLocation>
        <location evidence="1">Cell membrane</location>
        <topology evidence="1">Lipid-anchor</topology>
        <topology evidence="1">GPI-anchor</topology>
    </subcellularLocation>
</comment>
<keyword evidence="3" id="KW-0336">GPI-anchor</keyword>
<evidence type="ECO:0000313" key="12">
    <source>
        <dbReference type="EMBL" id="TKS88387.1"/>
    </source>
</evidence>
<dbReference type="Pfam" id="PF00021">
    <property type="entry name" value="UPAR_LY6"/>
    <property type="match status" value="1"/>
</dbReference>
<evidence type="ECO:0000256" key="8">
    <source>
        <dbReference type="ARBA" id="ARBA00023288"/>
    </source>
</evidence>
<evidence type="ECO:0000256" key="9">
    <source>
        <dbReference type="ARBA" id="ARBA00029446"/>
    </source>
</evidence>
<evidence type="ECO:0000256" key="4">
    <source>
        <dbReference type="ARBA" id="ARBA00022729"/>
    </source>
</evidence>
<evidence type="ECO:0000256" key="1">
    <source>
        <dbReference type="ARBA" id="ARBA00004609"/>
    </source>
</evidence>
<dbReference type="Gene3D" id="2.10.60.10">
    <property type="entry name" value="CD59"/>
    <property type="match status" value="1"/>
</dbReference>
<evidence type="ECO:0000256" key="10">
    <source>
        <dbReference type="SAM" id="SignalP"/>
    </source>
</evidence>
<evidence type="ECO:0000313" key="13">
    <source>
        <dbReference type="Proteomes" id="UP000298787"/>
    </source>
</evidence>
<dbReference type="GO" id="GO:0098552">
    <property type="term" value="C:side of membrane"/>
    <property type="evidence" value="ECO:0007669"/>
    <property type="project" value="UniProtKB-KW"/>
</dbReference>
<dbReference type="InterPro" id="IPR016054">
    <property type="entry name" value="LY6_UPA_recep-like"/>
</dbReference>
<feature type="chain" id="PRO_5021026332" evidence="10">
    <location>
        <begin position="21"/>
        <end position="130"/>
    </location>
</feature>
<keyword evidence="13" id="KW-1185">Reference proteome</keyword>
<gene>
    <name evidence="12" type="ORF">D9C73_023183</name>
</gene>
<evidence type="ECO:0000259" key="11">
    <source>
        <dbReference type="Pfam" id="PF00021"/>
    </source>
</evidence>
<dbReference type="GO" id="GO:0035036">
    <property type="term" value="P:sperm-egg recognition"/>
    <property type="evidence" value="ECO:0007669"/>
    <property type="project" value="TreeGrafter"/>
</dbReference>
<evidence type="ECO:0000256" key="6">
    <source>
        <dbReference type="ARBA" id="ARBA00023157"/>
    </source>
</evidence>
<dbReference type="Proteomes" id="UP000298787">
    <property type="component" value="Chromosome 20"/>
</dbReference>
<keyword evidence="2" id="KW-1003">Cell membrane</keyword>
<name>A0A4U5VJ59_COLLU</name>
<keyword evidence="7" id="KW-0325">Glycoprotein</keyword>
<evidence type="ECO:0000256" key="2">
    <source>
        <dbReference type="ARBA" id="ARBA00022475"/>
    </source>
</evidence>
<protein>
    <submittedName>
        <fullName evidence="12">Sperm acrosome membrane-associated protein 4</fullName>
    </submittedName>
</protein>
<dbReference type="GO" id="GO:0005886">
    <property type="term" value="C:plasma membrane"/>
    <property type="evidence" value="ECO:0007669"/>
    <property type="project" value="UniProtKB-SubCell"/>
</dbReference>
<dbReference type="SUPFAM" id="SSF57302">
    <property type="entry name" value="Snake toxin-like"/>
    <property type="match status" value="1"/>
</dbReference>
<dbReference type="InterPro" id="IPR045860">
    <property type="entry name" value="Snake_toxin-like_sf"/>
</dbReference>
<keyword evidence="8" id="KW-0449">Lipoprotein</keyword>
<evidence type="ECO:0000256" key="3">
    <source>
        <dbReference type="ARBA" id="ARBA00022622"/>
    </source>
</evidence>
<organism evidence="12 13">
    <name type="scientific">Collichthys lucidus</name>
    <name type="common">Big head croaker</name>
    <name type="synonym">Sciaena lucida</name>
    <dbReference type="NCBI Taxonomy" id="240159"/>
    <lineage>
        <taxon>Eukaryota</taxon>
        <taxon>Metazoa</taxon>
        <taxon>Chordata</taxon>
        <taxon>Craniata</taxon>
        <taxon>Vertebrata</taxon>
        <taxon>Euteleostomi</taxon>
        <taxon>Actinopterygii</taxon>
        <taxon>Neopterygii</taxon>
        <taxon>Teleostei</taxon>
        <taxon>Neoteleostei</taxon>
        <taxon>Acanthomorphata</taxon>
        <taxon>Eupercaria</taxon>
        <taxon>Sciaenidae</taxon>
        <taxon>Collichthys</taxon>
    </lineage>
</organism>
<sequence length="130" mass="13705">MNRVILQLFALGFCFAVGQTLQCYKCNIGFFNMCLTTKMTCGSGEQCFSGIGKAASFVDISMKGCLAVAECNQTKEVNFPSSTSNSTVYTMTKTCCSTDLCNAAPGLPGTSGLNLALATFTALFVAINLV</sequence>
<evidence type="ECO:0000256" key="5">
    <source>
        <dbReference type="ARBA" id="ARBA00023136"/>
    </source>
</evidence>
<dbReference type="AlphaFoldDB" id="A0A4U5VJ59"/>
<keyword evidence="6" id="KW-1015">Disulfide bond</keyword>
<reference evidence="12 13" key="1">
    <citation type="submission" date="2019-01" db="EMBL/GenBank/DDBJ databases">
        <title>Genome Assembly of Collichthys lucidus.</title>
        <authorList>
            <person name="Cai M."/>
            <person name="Xiao S."/>
        </authorList>
    </citation>
    <scope>NUCLEOTIDE SEQUENCE [LARGE SCALE GENOMIC DNA]</scope>
    <source>
        <strain evidence="12">JT15FE1705JMU</strain>
        <tissue evidence="12">Muscle</tissue>
    </source>
</reference>
<feature type="signal peptide" evidence="10">
    <location>
        <begin position="1"/>
        <end position="20"/>
    </location>
</feature>
<dbReference type="OrthoDB" id="5962859at2759"/>